<reference evidence="4" key="1">
    <citation type="submission" date="2022-07" db="EMBL/GenBank/DDBJ databases">
        <title>Gramela sediminis sp. nov., isolated from deep-sea sediment of the Indian Ocean.</title>
        <authorList>
            <person name="Shi H."/>
        </authorList>
    </citation>
    <scope>NUCLEOTIDE SEQUENCE</scope>
    <source>
        <strain evidence="4">GC03-9</strain>
    </source>
</reference>
<dbReference type="RefSeq" id="WP_241549364.1">
    <property type="nucleotide sequence ID" value="NZ_JANCNS010000001.1"/>
</dbReference>
<feature type="chain" id="PRO_5040911352" evidence="2">
    <location>
        <begin position="24"/>
        <end position="257"/>
    </location>
</feature>
<dbReference type="InterPro" id="IPR013320">
    <property type="entry name" value="ConA-like_dom_sf"/>
</dbReference>
<keyword evidence="4" id="KW-0378">Hydrolase</keyword>
<dbReference type="GO" id="GO:0004553">
    <property type="term" value="F:hydrolase activity, hydrolyzing O-glycosyl compounds"/>
    <property type="evidence" value="ECO:0007669"/>
    <property type="project" value="InterPro"/>
</dbReference>
<keyword evidence="2" id="KW-0732">Signal</keyword>
<evidence type="ECO:0000256" key="1">
    <source>
        <dbReference type="ARBA" id="ARBA00006865"/>
    </source>
</evidence>
<dbReference type="AlphaFoldDB" id="A0A9X2KXB8"/>
<dbReference type="GO" id="GO:0005975">
    <property type="term" value="P:carbohydrate metabolic process"/>
    <property type="evidence" value="ECO:0007669"/>
    <property type="project" value="InterPro"/>
</dbReference>
<feature type="domain" description="GH16" evidence="3">
    <location>
        <begin position="12"/>
        <end position="257"/>
    </location>
</feature>
<feature type="signal peptide" evidence="2">
    <location>
        <begin position="1"/>
        <end position="23"/>
    </location>
</feature>
<comment type="caution">
    <text evidence="4">The sequence shown here is derived from an EMBL/GenBank/DDBJ whole genome shotgun (WGS) entry which is preliminary data.</text>
</comment>
<dbReference type="EMBL" id="JANCNS010000001">
    <property type="protein sequence ID" value="MCP9199051.1"/>
    <property type="molecule type" value="Genomic_DNA"/>
</dbReference>
<dbReference type="SUPFAM" id="SSF49899">
    <property type="entry name" value="Concanavalin A-like lectins/glucanases"/>
    <property type="match status" value="1"/>
</dbReference>
<accession>A0A9X2KXB8</accession>
<evidence type="ECO:0000313" key="4">
    <source>
        <dbReference type="EMBL" id="MCP9199051.1"/>
    </source>
</evidence>
<protein>
    <submittedName>
        <fullName evidence="4">Glycoside hydrolase family 16 protein</fullName>
    </submittedName>
</protein>
<dbReference type="InterPro" id="IPR050546">
    <property type="entry name" value="Glycosyl_Hydrlase_16"/>
</dbReference>
<evidence type="ECO:0000256" key="2">
    <source>
        <dbReference type="SAM" id="SignalP"/>
    </source>
</evidence>
<proteinExistence type="inferred from homology"/>
<evidence type="ECO:0000259" key="3">
    <source>
        <dbReference type="PROSITE" id="PS51762"/>
    </source>
</evidence>
<dbReference type="PANTHER" id="PTHR10963:SF55">
    <property type="entry name" value="GLYCOSIDE HYDROLASE FAMILY 16 PROTEIN"/>
    <property type="match status" value="1"/>
</dbReference>
<dbReference type="Gene3D" id="2.60.120.200">
    <property type="match status" value="1"/>
</dbReference>
<dbReference type="Pfam" id="PF00722">
    <property type="entry name" value="Glyco_hydro_16"/>
    <property type="match status" value="1"/>
</dbReference>
<name>A0A9X2KXB8_9FLAO</name>
<keyword evidence="5" id="KW-1185">Reference proteome</keyword>
<dbReference type="PROSITE" id="PS51762">
    <property type="entry name" value="GH16_2"/>
    <property type="match status" value="1"/>
</dbReference>
<dbReference type="Proteomes" id="UP001155280">
    <property type="component" value="Unassembled WGS sequence"/>
</dbReference>
<dbReference type="InterPro" id="IPR000757">
    <property type="entry name" value="Beta-glucanase-like"/>
</dbReference>
<dbReference type="PANTHER" id="PTHR10963">
    <property type="entry name" value="GLYCOSYL HYDROLASE-RELATED"/>
    <property type="match status" value="1"/>
</dbReference>
<evidence type="ECO:0000313" key="5">
    <source>
        <dbReference type="Proteomes" id="UP001155280"/>
    </source>
</evidence>
<dbReference type="CDD" id="cd08023">
    <property type="entry name" value="GH16_laminarinase_like"/>
    <property type="match status" value="1"/>
</dbReference>
<comment type="similarity">
    <text evidence="1">Belongs to the glycosyl hydrolase 16 family.</text>
</comment>
<gene>
    <name evidence="4" type="ORF">MKO06_03970</name>
</gene>
<sequence>MIKKGFATAIMLLFLGMSTSAIAQEKLIFEDDFNGDSLDMSSWNYEEGDGCPNLCGWGNNERQIYDRNYVEVRDGKLVITAVKEDGKYYSGKINTKDKVEFKYGEIEIRAKLGTGKGVWPAFWMLGADVEKVSWPASGEIDILEYVGREPGMVFTSLHTPASHGETMNTKKTRIEGIEDGYHTYRAVWTEDFIEFFVDGKQVYKFTPQEYDEEHYPFRKDFYLLVNMAIGGNFGGPEVDDSIFPVKYYIDYIKVTQI</sequence>
<organism evidence="4 5">
    <name type="scientific">Christiangramia oceanisediminis</name>
    <dbReference type="NCBI Taxonomy" id="2920386"/>
    <lineage>
        <taxon>Bacteria</taxon>
        <taxon>Pseudomonadati</taxon>
        <taxon>Bacteroidota</taxon>
        <taxon>Flavobacteriia</taxon>
        <taxon>Flavobacteriales</taxon>
        <taxon>Flavobacteriaceae</taxon>
        <taxon>Christiangramia</taxon>
    </lineage>
</organism>